<keyword evidence="2" id="KW-1185">Reference proteome</keyword>
<dbReference type="Proteomes" id="UP001320706">
    <property type="component" value="Unassembled WGS sequence"/>
</dbReference>
<proteinExistence type="predicted"/>
<sequence length="261" mass="28743">MDSGELPEIFLQIPDLDNKGRYRTVEGICVLARNPSLHPGDVRVVQAVACPALQHLKNVVVLPQKGDRPLANMCSGGDLDGDDYLVIWDEDLIPSLSERNHEPMDYTPPDPIRAIGPVTVRDMTNFFVSYMKHDNLPFIAINHRVFADSLWDGVKSDKCIELAQLHSQAVDFAKTGAALDMHGIQDALIASEDEEEANTTPGAPSRQPKVTIYGLIIAEQRNAGLGHWSPIHRQVCMASSGCFQILRGDRKRLMVSQVPGA</sequence>
<comment type="caution">
    <text evidence="1">The sequence shown here is derived from an EMBL/GenBank/DDBJ whole genome shotgun (WGS) entry which is preliminary data.</text>
</comment>
<accession>A0ACC3S7V1</accession>
<evidence type="ECO:0000313" key="2">
    <source>
        <dbReference type="Proteomes" id="UP001320706"/>
    </source>
</evidence>
<protein>
    <submittedName>
        <fullName evidence="1">Uncharacterized protein</fullName>
    </submittedName>
</protein>
<reference evidence="1" key="1">
    <citation type="submission" date="2024-02" db="EMBL/GenBank/DDBJ databases">
        <title>Metagenome Assembled Genome of Zalaria obscura JY119.</title>
        <authorList>
            <person name="Vighnesh L."/>
            <person name="Jagadeeshwari U."/>
            <person name="Venkata Ramana C."/>
            <person name="Sasikala C."/>
        </authorList>
    </citation>
    <scope>NUCLEOTIDE SEQUENCE</scope>
    <source>
        <strain evidence="1">JY119</strain>
    </source>
</reference>
<gene>
    <name evidence="1" type="ORF">M8818_005408</name>
</gene>
<organism evidence="1 2">
    <name type="scientific">Zalaria obscura</name>
    <dbReference type="NCBI Taxonomy" id="2024903"/>
    <lineage>
        <taxon>Eukaryota</taxon>
        <taxon>Fungi</taxon>
        <taxon>Dikarya</taxon>
        <taxon>Ascomycota</taxon>
        <taxon>Pezizomycotina</taxon>
        <taxon>Dothideomycetes</taxon>
        <taxon>Dothideomycetidae</taxon>
        <taxon>Dothideales</taxon>
        <taxon>Zalariaceae</taxon>
        <taxon>Zalaria</taxon>
    </lineage>
</organism>
<evidence type="ECO:0000313" key="1">
    <source>
        <dbReference type="EMBL" id="KAK8201884.1"/>
    </source>
</evidence>
<name>A0ACC3S7V1_9PEZI</name>
<dbReference type="EMBL" id="JAMKPW020000033">
    <property type="protein sequence ID" value="KAK8201884.1"/>
    <property type="molecule type" value="Genomic_DNA"/>
</dbReference>